<evidence type="ECO:0000256" key="1">
    <source>
        <dbReference type="ARBA" id="ARBA00022490"/>
    </source>
</evidence>
<name>A0ABY6Q081_9ACTN</name>
<dbReference type="InterPro" id="IPR016039">
    <property type="entry name" value="Thiolase-like"/>
</dbReference>
<dbReference type="EMBL" id="CP098740">
    <property type="protein sequence ID" value="UZK58020.1"/>
    <property type="molecule type" value="Genomic_DNA"/>
</dbReference>
<sequence>MNRPTGMPAPALHIAGTAAALPGPAVSNASLGKVFGISEEWIDLFVGTRTRHFGWDLATGEVLHSLTDLCAEAAGRALDASGFTASELDFLVLTTTTPDALLPTTATQVADRLGLNYLPVYQIQAGCAGAVQALDLGRALIASGHRAGLVVGGDVTDRFLDPARGAATLPTQELVNYVLFGDGAGAAVVSADPEGEAIGVRALLNCFTGQGRAPGQTIDWEGPARRDPDRRMLHEDYKAIEEGVPLMAGEILWQLLETTGWSPDEIDFLLPPQLSGRMTRRIVEDLELPGPREISCVADTGNTGNALPFVQLDRLVPELRPGDRALALVVESSKWIKAGLALEKEDTR</sequence>
<keyword evidence="7" id="KW-1185">Reference proteome</keyword>
<dbReference type="PANTHER" id="PTHR34069:SF2">
    <property type="entry name" value="BETA-KETOACYL-[ACYL-CARRIER-PROTEIN] SYNTHASE III"/>
    <property type="match status" value="1"/>
</dbReference>
<dbReference type="InterPro" id="IPR013751">
    <property type="entry name" value="ACP_syn_III_N"/>
</dbReference>
<evidence type="ECO:0000256" key="2">
    <source>
        <dbReference type="ARBA" id="ARBA00022679"/>
    </source>
</evidence>
<keyword evidence="1" id="KW-0963">Cytoplasm</keyword>
<evidence type="ECO:0000259" key="4">
    <source>
        <dbReference type="Pfam" id="PF08541"/>
    </source>
</evidence>
<dbReference type="SUPFAM" id="SSF53901">
    <property type="entry name" value="Thiolase-like"/>
    <property type="match status" value="2"/>
</dbReference>
<protein>
    <submittedName>
        <fullName evidence="6">3-oxoacyl-ACP synthase III family protein</fullName>
    </submittedName>
</protein>
<dbReference type="Gene3D" id="3.40.47.10">
    <property type="match status" value="2"/>
</dbReference>
<dbReference type="Pfam" id="PF08541">
    <property type="entry name" value="ACP_syn_III_C"/>
    <property type="match status" value="1"/>
</dbReference>
<keyword evidence="3" id="KW-0012">Acyltransferase</keyword>
<evidence type="ECO:0000256" key="3">
    <source>
        <dbReference type="ARBA" id="ARBA00023315"/>
    </source>
</evidence>
<dbReference type="RefSeq" id="WP_073969423.1">
    <property type="nucleotide sequence ID" value="NZ_CP098740.1"/>
</dbReference>
<dbReference type="Proteomes" id="UP001164963">
    <property type="component" value="Chromosome"/>
</dbReference>
<feature type="domain" description="Beta-ketoacyl-[acyl-carrier-protein] synthase III N-terminal" evidence="5">
    <location>
        <begin position="122"/>
        <end position="195"/>
    </location>
</feature>
<organism evidence="6 7">
    <name type="scientific">Streptomyces drozdowiczii</name>
    <dbReference type="NCBI Taxonomy" id="202862"/>
    <lineage>
        <taxon>Bacteria</taxon>
        <taxon>Bacillati</taxon>
        <taxon>Actinomycetota</taxon>
        <taxon>Actinomycetes</taxon>
        <taxon>Kitasatosporales</taxon>
        <taxon>Streptomycetaceae</taxon>
        <taxon>Streptomyces</taxon>
    </lineage>
</organism>
<dbReference type="Pfam" id="PF08545">
    <property type="entry name" value="ACP_syn_III"/>
    <property type="match status" value="1"/>
</dbReference>
<proteinExistence type="predicted"/>
<dbReference type="InterPro" id="IPR013747">
    <property type="entry name" value="ACP_syn_III_C"/>
</dbReference>
<dbReference type="PANTHER" id="PTHR34069">
    <property type="entry name" value="3-OXOACYL-[ACYL-CARRIER-PROTEIN] SYNTHASE 3"/>
    <property type="match status" value="1"/>
</dbReference>
<evidence type="ECO:0000313" key="7">
    <source>
        <dbReference type="Proteomes" id="UP001164963"/>
    </source>
</evidence>
<gene>
    <name evidence="6" type="ORF">NEH16_31545</name>
</gene>
<evidence type="ECO:0000259" key="5">
    <source>
        <dbReference type="Pfam" id="PF08545"/>
    </source>
</evidence>
<keyword evidence="2" id="KW-0808">Transferase</keyword>
<feature type="domain" description="Beta-ketoacyl-[acyl-carrier-protein] synthase III C-terminal" evidence="4">
    <location>
        <begin position="256"/>
        <end position="327"/>
    </location>
</feature>
<accession>A0ABY6Q081</accession>
<evidence type="ECO:0000313" key="6">
    <source>
        <dbReference type="EMBL" id="UZK58020.1"/>
    </source>
</evidence>
<reference evidence="6" key="1">
    <citation type="journal article" date="2022" name="Front. Microbiol.">
        <title>Mirubactin C rescues the lethal effect of cell wall biosynthesis mutations in Bacillus subtilis.</title>
        <authorList>
            <person name="Kepplinger B."/>
            <person name="Wen X."/>
            <person name="Tyler A.R."/>
            <person name="Kim B.Y."/>
            <person name="Brown J."/>
            <person name="Banks P."/>
            <person name="Dashti Y."/>
            <person name="Mackenzie E.S."/>
            <person name="Wills C."/>
            <person name="Kawai Y."/>
            <person name="Waldron K.J."/>
            <person name="Allenby N.E.E."/>
            <person name="Wu L.J."/>
            <person name="Hall M.J."/>
            <person name="Errington J."/>
        </authorList>
    </citation>
    <scope>NUCLEOTIDE SEQUENCE</scope>
    <source>
        <strain evidence="6">MDA8-470</strain>
    </source>
</reference>